<dbReference type="Gene3D" id="1.10.10.10">
    <property type="entry name" value="Winged helix-like DNA-binding domain superfamily/Winged helix DNA-binding domain"/>
    <property type="match status" value="1"/>
</dbReference>
<dbReference type="PANTHER" id="PTHR42942:SF1">
    <property type="entry name" value="ALKYLTRANSFERASE-LIKE PROTEIN 1"/>
    <property type="match status" value="1"/>
</dbReference>
<dbReference type="PANTHER" id="PTHR42942">
    <property type="entry name" value="6-O-METHYLGUANINE DNA METHYLTRANSFERASE"/>
    <property type="match status" value="1"/>
</dbReference>
<dbReference type="Proteomes" id="UP001139158">
    <property type="component" value="Unassembled WGS sequence"/>
</dbReference>
<feature type="domain" description="Methylated-DNA-[protein]-cysteine S-methyltransferase DNA binding" evidence="2">
    <location>
        <begin position="33"/>
        <end position="91"/>
    </location>
</feature>
<keyword evidence="4" id="KW-1185">Reference proteome</keyword>
<name>A0A9X1MBD3_9MICC</name>
<dbReference type="AlphaFoldDB" id="A0A9X1MBD3"/>
<protein>
    <submittedName>
        <fullName evidence="3">MGMT family protein</fullName>
    </submittedName>
</protein>
<keyword evidence="1" id="KW-0227">DNA damage</keyword>
<evidence type="ECO:0000259" key="2">
    <source>
        <dbReference type="Pfam" id="PF01035"/>
    </source>
</evidence>
<dbReference type="RefSeq" id="WP_227894454.1">
    <property type="nucleotide sequence ID" value="NZ_CP099466.1"/>
</dbReference>
<proteinExistence type="predicted"/>
<dbReference type="InterPro" id="IPR036217">
    <property type="entry name" value="MethylDNA_cys_MeTrfase_DNAb"/>
</dbReference>
<dbReference type="InterPro" id="IPR014048">
    <property type="entry name" value="MethylDNA_cys_MeTrfase_DNA-bd"/>
</dbReference>
<dbReference type="SUPFAM" id="SSF46767">
    <property type="entry name" value="Methylated DNA-protein cysteine methyltransferase, C-terminal domain"/>
    <property type="match status" value="1"/>
</dbReference>
<sequence>MPAQHISNVPAGTDISRIQHAGGGYAGGMREDYDEAVLAVAVLIPPGRVLAYGDIAELLGKGGPRQVGKVMSRSGSAVPWWRVIRSSGEPPACHGRRAWEHYVQERTPVRGNMAPDGTGYRVRLPEARWQPSDADWHVLDGLRSRLAADAAAANQAMSAGRGEVEA</sequence>
<dbReference type="GO" id="GO:0003824">
    <property type="term" value="F:catalytic activity"/>
    <property type="evidence" value="ECO:0007669"/>
    <property type="project" value="InterPro"/>
</dbReference>
<dbReference type="InterPro" id="IPR036388">
    <property type="entry name" value="WH-like_DNA-bd_sf"/>
</dbReference>
<evidence type="ECO:0000313" key="3">
    <source>
        <dbReference type="EMBL" id="MCC3296723.1"/>
    </source>
</evidence>
<dbReference type="EMBL" id="JAJFZV010000001">
    <property type="protein sequence ID" value="MCC3296723.1"/>
    <property type="molecule type" value="Genomic_DNA"/>
</dbReference>
<dbReference type="InterPro" id="IPR052520">
    <property type="entry name" value="ATL_DNA_repair"/>
</dbReference>
<dbReference type="CDD" id="cd06445">
    <property type="entry name" value="ATase"/>
    <property type="match status" value="1"/>
</dbReference>
<evidence type="ECO:0000256" key="1">
    <source>
        <dbReference type="ARBA" id="ARBA00022763"/>
    </source>
</evidence>
<dbReference type="GO" id="GO:0006281">
    <property type="term" value="P:DNA repair"/>
    <property type="evidence" value="ECO:0007669"/>
    <property type="project" value="InterPro"/>
</dbReference>
<gene>
    <name evidence="3" type="ORF">LJ757_02750</name>
</gene>
<organism evidence="3 4">
    <name type="scientific">Arthrobacter caoxuetaonis</name>
    <dbReference type="NCBI Taxonomy" id="2886935"/>
    <lineage>
        <taxon>Bacteria</taxon>
        <taxon>Bacillati</taxon>
        <taxon>Actinomycetota</taxon>
        <taxon>Actinomycetes</taxon>
        <taxon>Micrococcales</taxon>
        <taxon>Micrococcaceae</taxon>
        <taxon>Arthrobacter</taxon>
    </lineage>
</organism>
<comment type="caution">
    <text evidence="3">The sequence shown here is derived from an EMBL/GenBank/DDBJ whole genome shotgun (WGS) entry which is preliminary data.</text>
</comment>
<reference evidence="3" key="1">
    <citation type="submission" date="2021-10" db="EMBL/GenBank/DDBJ databases">
        <title>Novel species in genus Arthrobacter.</title>
        <authorList>
            <person name="Liu Y."/>
        </authorList>
    </citation>
    <scope>NUCLEOTIDE SEQUENCE</scope>
    <source>
        <strain evidence="3">Zg-Y453</strain>
    </source>
</reference>
<accession>A0A9X1MBD3</accession>
<evidence type="ECO:0000313" key="4">
    <source>
        <dbReference type="Proteomes" id="UP001139158"/>
    </source>
</evidence>
<dbReference type="Pfam" id="PF01035">
    <property type="entry name" value="DNA_binding_1"/>
    <property type="match status" value="1"/>
</dbReference>